<feature type="compositionally biased region" description="Basic and acidic residues" evidence="1">
    <location>
        <begin position="99"/>
        <end position="114"/>
    </location>
</feature>
<accession>U2QD34</accession>
<evidence type="ECO:0000256" key="1">
    <source>
        <dbReference type="SAM" id="MobiDB-lite"/>
    </source>
</evidence>
<evidence type="ECO:0000313" key="3">
    <source>
        <dbReference type="Proteomes" id="UP000017052"/>
    </source>
</evidence>
<sequence>MADMKRNRIFHGFPAPFRMRWGVRVGVAPEETAVLVGWRRRSDNHVLVRMKAEAVLYASEGVGIGIIAETVERTERTVQEWPAEWLATRMRRVPAGHAGNRDAAEPARAQKQELETILARPPLPDGRPRRVLGRPGDT</sequence>
<evidence type="ECO:0008006" key="4">
    <source>
        <dbReference type="Google" id="ProtNLM"/>
    </source>
</evidence>
<protein>
    <recommendedName>
        <fullName evidence="4">Winged helix-turn helix</fullName>
    </recommendedName>
</protein>
<organism evidence="2 3">
    <name type="scientific">Propionibacterium acidifaciens F0233</name>
    <dbReference type="NCBI Taxonomy" id="553198"/>
    <lineage>
        <taxon>Bacteria</taxon>
        <taxon>Bacillati</taxon>
        <taxon>Actinomycetota</taxon>
        <taxon>Actinomycetes</taxon>
        <taxon>Propionibacteriales</taxon>
        <taxon>Propionibacteriaceae</taxon>
        <taxon>Propionibacterium</taxon>
    </lineage>
</organism>
<proteinExistence type="predicted"/>
<gene>
    <name evidence="2" type="ORF">HMPREF0682_0815</name>
</gene>
<name>U2QD34_9ACTN</name>
<dbReference type="AlphaFoldDB" id="U2QD34"/>
<feature type="region of interest" description="Disordered" evidence="1">
    <location>
        <begin position="93"/>
        <end position="138"/>
    </location>
</feature>
<dbReference type="EMBL" id="ACVN02000222">
    <property type="protein sequence ID" value="ERK54059.1"/>
    <property type="molecule type" value="Genomic_DNA"/>
</dbReference>
<reference evidence="2" key="1">
    <citation type="submission" date="2013-08" db="EMBL/GenBank/DDBJ databases">
        <authorList>
            <person name="Durkin A.S."/>
            <person name="Haft D.R."/>
            <person name="McCorrison J."/>
            <person name="Torralba M."/>
            <person name="Gillis M."/>
            <person name="Haft D.H."/>
            <person name="Methe B."/>
            <person name="Sutton G."/>
            <person name="Nelson K.E."/>
        </authorList>
    </citation>
    <scope>NUCLEOTIDE SEQUENCE [LARGE SCALE GENOMIC DNA]</scope>
    <source>
        <strain evidence="2">F0233</strain>
    </source>
</reference>
<evidence type="ECO:0000313" key="2">
    <source>
        <dbReference type="EMBL" id="ERK54059.1"/>
    </source>
</evidence>
<keyword evidence="3" id="KW-1185">Reference proteome</keyword>
<dbReference type="Proteomes" id="UP000017052">
    <property type="component" value="Unassembled WGS sequence"/>
</dbReference>
<comment type="caution">
    <text evidence="2">The sequence shown here is derived from an EMBL/GenBank/DDBJ whole genome shotgun (WGS) entry which is preliminary data.</text>
</comment>